<sequence>YKHHNTAKILISVLPNSLISYVSEPYTGRISDKAIVNETEFLDTLPPYCSLMTDKGFNIEQECAQKSIHLIIPPGRRGTSQMTEAQLKKTAHIAKVRILVEQVIRRVKTFQILSNEVQISFLPHLNDIVIVCCALSNLRKPIMK</sequence>
<evidence type="ECO:0000313" key="4">
    <source>
        <dbReference type="EnsemblMetazoa" id="CLYHEMP021816.1"/>
    </source>
</evidence>
<dbReference type="AlphaFoldDB" id="A0A7M6DQ69"/>
<dbReference type="PANTHER" id="PTHR23080:SF141">
    <property type="entry name" value="TRANSPOSASE HELIX-TURN-HELIX DOMAIN-CONTAINING PROTEIN"/>
    <property type="match status" value="1"/>
</dbReference>
<comment type="cofactor">
    <cofactor evidence="1">
        <name>a divalent metal cation</name>
        <dbReference type="ChEBI" id="CHEBI:60240"/>
    </cofactor>
</comment>
<evidence type="ECO:0000259" key="3">
    <source>
        <dbReference type="Pfam" id="PF13359"/>
    </source>
</evidence>
<proteinExistence type="predicted"/>
<accession>A0A7M6DQ69</accession>
<protein>
    <recommendedName>
        <fullName evidence="3">DDE Tnp4 domain-containing protein</fullName>
    </recommendedName>
</protein>
<dbReference type="InterPro" id="IPR027806">
    <property type="entry name" value="HARBI1_dom"/>
</dbReference>
<dbReference type="PANTHER" id="PTHR23080">
    <property type="entry name" value="THAP DOMAIN PROTEIN"/>
    <property type="match status" value="1"/>
</dbReference>
<organism evidence="4 5">
    <name type="scientific">Clytia hemisphaerica</name>
    <dbReference type="NCBI Taxonomy" id="252671"/>
    <lineage>
        <taxon>Eukaryota</taxon>
        <taxon>Metazoa</taxon>
        <taxon>Cnidaria</taxon>
        <taxon>Hydrozoa</taxon>
        <taxon>Hydroidolina</taxon>
        <taxon>Leptothecata</taxon>
        <taxon>Obeliida</taxon>
        <taxon>Clytiidae</taxon>
        <taxon>Clytia</taxon>
    </lineage>
</organism>
<evidence type="ECO:0000256" key="2">
    <source>
        <dbReference type="ARBA" id="ARBA00022723"/>
    </source>
</evidence>
<reference evidence="4" key="1">
    <citation type="submission" date="2021-01" db="UniProtKB">
        <authorList>
            <consortium name="EnsemblMetazoa"/>
        </authorList>
    </citation>
    <scope>IDENTIFICATION</scope>
</reference>
<keyword evidence="5" id="KW-1185">Reference proteome</keyword>
<feature type="domain" description="DDE Tnp4" evidence="3">
    <location>
        <begin position="1"/>
        <end position="137"/>
    </location>
</feature>
<dbReference type="EnsemblMetazoa" id="CLYHEMT021816.1">
    <property type="protein sequence ID" value="CLYHEMP021816.1"/>
    <property type="gene ID" value="CLYHEMG021816"/>
</dbReference>
<dbReference type="GO" id="GO:0046872">
    <property type="term" value="F:metal ion binding"/>
    <property type="evidence" value="ECO:0007669"/>
    <property type="project" value="UniProtKB-KW"/>
</dbReference>
<dbReference type="Pfam" id="PF13359">
    <property type="entry name" value="DDE_Tnp_4"/>
    <property type="match status" value="1"/>
</dbReference>
<dbReference type="Proteomes" id="UP000594262">
    <property type="component" value="Unplaced"/>
</dbReference>
<evidence type="ECO:0000313" key="5">
    <source>
        <dbReference type="Proteomes" id="UP000594262"/>
    </source>
</evidence>
<name>A0A7M6DQ69_9CNID</name>
<keyword evidence="2" id="KW-0479">Metal-binding</keyword>
<evidence type="ECO:0000256" key="1">
    <source>
        <dbReference type="ARBA" id="ARBA00001968"/>
    </source>
</evidence>
<dbReference type="OrthoDB" id="5976047at2759"/>